<organism evidence="2 3">
    <name type="scientific">Striga hermonthica</name>
    <name type="common">Purple witchweed</name>
    <name type="synonym">Buchnera hermonthica</name>
    <dbReference type="NCBI Taxonomy" id="68872"/>
    <lineage>
        <taxon>Eukaryota</taxon>
        <taxon>Viridiplantae</taxon>
        <taxon>Streptophyta</taxon>
        <taxon>Embryophyta</taxon>
        <taxon>Tracheophyta</taxon>
        <taxon>Spermatophyta</taxon>
        <taxon>Magnoliopsida</taxon>
        <taxon>eudicotyledons</taxon>
        <taxon>Gunneridae</taxon>
        <taxon>Pentapetalae</taxon>
        <taxon>asterids</taxon>
        <taxon>lamiids</taxon>
        <taxon>Lamiales</taxon>
        <taxon>Orobanchaceae</taxon>
        <taxon>Buchnereae</taxon>
        <taxon>Striga</taxon>
    </lineage>
</organism>
<sequence>KHKARLVVKGFQQKKGINFDEIFAPVVKMTSNQVILGLATSMNLELEQIDVKTALLCGDLKAEIYMQQPEGFEVSSQNLVCKLSKSLYGLKQAPRQLNKKFDSFMQSQGYKKTTADKCVYIKKYSNRAFIVHLLYVDVMLIVLNDPRKDKSTKERTSNSFDMKDLGKAQQILGMQITRDQDKDKLWLSQEKYIER</sequence>
<dbReference type="InterPro" id="IPR013103">
    <property type="entry name" value="RVT_2"/>
</dbReference>
<dbReference type="PANTHER" id="PTHR43383">
    <property type="entry name" value="NODULIN 6"/>
    <property type="match status" value="1"/>
</dbReference>
<keyword evidence="3" id="KW-1185">Reference proteome</keyword>
<feature type="domain" description="Reverse transcriptase Ty1/copia-type" evidence="1">
    <location>
        <begin position="1"/>
        <end position="194"/>
    </location>
</feature>
<gene>
    <name evidence="2" type="ORF">SHERM_24554</name>
</gene>
<dbReference type="GO" id="GO:0016301">
    <property type="term" value="F:kinase activity"/>
    <property type="evidence" value="ECO:0007669"/>
    <property type="project" value="UniProtKB-KW"/>
</dbReference>
<keyword evidence="2" id="KW-0418">Kinase</keyword>
<evidence type="ECO:0000313" key="3">
    <source>
        <dbReference type="Proteomes" id="UP001153555"/>
    </source>
</evidence>
<evidence type="ECO:0000259" key="1">
    <source>
        <dbReference type="Pfam" id="PF07727"/>
    </source>
</evidence>
<protein>
    <submittedName>
        <fullName evidence="2">Cysteine-rich RLK (RECEPTOR-like protein kinase) 8</fullName>
    </submittedName>
</protein>
<feature type="non-terminal residue" evidence="2">
    <location>
        <position position="1"/>
    </location>
</feature>
<comment type="caution">
    <text evidence="2">The sequence shown here is derived from an EMBL/GenBank/DDBJ whole genome shotgun (WGS) entry which is preliminary data.</text>
</comment>
<evidence type="ECO:0000313" key="2">
    <source>
        <dbReference type="EMBL" id="CAA0828934.1"/>
    </source>
</evidence>
<dbReference type="OrthoDB" id="1303755at2759"/>
<dbReference type="EMBL" id="CACSLK010027759">
    <property type="protein sequence ID" value="CAA0828934.1"/>
    <property type="molecule type" value="Genomic_DNA"/>
</dbReference>
<accession>A0A9N7NE49</accession>
<dbReference type="AlphaFoldDB" id="A0A9N7NE49"/>
<dbReference type="Pfam" id="PF07727">
    <property type="entry name" value="RVT_2"/>
    <property type="match status" value="1"/>
</dbReference>
<feature type="non-terminal residue" evidence="2">
    <location>
        <position position="195"/>
    </location>
</feature>
<name>A0A9N7NE49_STRHE</name>
<dbReference type="Proteomes" id="UP001153555">
    <property type="component" value="Unassembled WGS sequence"/>
</dbReference>
<proteinExistence type="predicted"/>
<dbReference type="PANTHER" id="PTHR43383:SF2">
    <property type="entry name" value="AMIDOHYDROLASE 2 FAMILY PROTEIN"/>
    <property type="match status" value="1"/>
</dbReference>
<keyword evidence="2" id="KW-0808">Transferase</keyword>
<reference evidence="2" key="1">
    <citation type="submission" date="2019-12" db="EMBL/GenBank/DDBJ databases">
        <authorList>
            <person name="Scholes J."/>
        </authorList>
    </citation>
    <scope>NUCLEOTIDE SEQUENCE</scope>
</reference>